<comment type="caution">
    <text evidence="1">The sequence shown here is derived from an EMBL/GenBank/DDBJ whole genome shotgun (WGS) entry which is preliminary data.</text>
</comment>
<organism evidence="1 2">
    <name type="scientific">Methanospirillum lacunae</name>
    <dbReference type="NCBI Taxonomy" id="668570"/>
    <lineage>
        <taxon>Archaea</taxon>
        <taxon>Methanobacteriati</taxon>
        <taxon>Methanobacteriota</taxon>
        <taxon>Stenosarchaea group</taxon>
        <taxon>Methanomicrobia</taxon>
        <taxon>Methanomicrobiales</taxon>
        <taxon>Methanospirillaceae</taxon>
        <taxon>Methanospirillum</taxon>
    </lineage>
</organism>
<reference evidence="1 2" key="1">
    <citation type="submission" date="2018-05" db="EMBL/GenBank/DDBJ databases">
        <title>Draft genome of Methanospirillum lacunae Ki8-1.</title>
        <authorList>
            <person name="Dueholm M.S."/>
            <person name="Nielsen P.H."/>
            <person name="Bakmann L.F."/>
            <person name="Otzen D.E."/>
        </authorList>
    </citation>
    <scope>NUCLEOTIDE SEQUENCE [LARGE SCALE GENOMIC DNA]</scope>
    <source>
        <strain evidence="1 2">Ki8-1</strain>
    </source>
</reference>
<evidence type="ECO:0000313" key="1">
    <source>
        <dbReference type="EMBL" id="PWR71999.1"/>
    </source>
</evidence>
<proteinExistence type="predicted"/>
<protein>
    <submittedName>
        <fullName evidence="1">Uncharacterized protein</fullName>
    </submittedName>
</protein>
<keyword evidence="2" id="KW-1185">Reference proteome</keyword>
<evidence type="ECO:0000313" key="2">
    <source>
        <dbReference type="Proteomes" id="UP000245657"/>
    </source>
</evidence>
<gene>
    <name evidence="1" type="ORF">DK846_08370</name>
</gene>
<sequence length="319" mass="35670">MDLYMMEQRIREKAVKAISDILKSAGYDVHHASPPIDLSAVSGSTFLVVVCSDDQEEVTRFSETEYTVKGEKGEKICEKLLVTFDPSIEAPDCIVWYAEEFARYAGEAILSRVIGRQLLLQLGDSGAPVRSHEYSDDQAGNSIKIPHLPVRVHREEAEDKAGVPGVATLKFLPYWLYRYTSRGSGKFKDQDVSFDGSGVGALNAINGSLIEVDPDTVTRRSIPQGSEVIRHQIDKETADEKITGNLITSMTRKVRARQVKGDAIYYEEKNVAPERSNIALELRELFIPIWQIKGKKIVEINAHTGERLREPMDDGVEVF</sequence>
<name>A0A2V2MX76_9EURY</name>
<dbReference type="AlphaFoldDB" id="A0A2V2MX76"/>
<dbReference type="EMBL" id="QGMY01000007">
    <property type="protein sequence ID" value="PWR71999.1"/>
    <property type="molecule type" value="Genomic_DNA"/>
</dbReference>
<accession>A0A2V2MX76</accession>
<dbReference type="Proteomes" id="UP000245657">
    <property type="component" value="Unassembled WGS sequence"/>
</dbReference>